<keyword evidence="10" id="KW-1185">Reference proteome</keyword>
<comment type="subcellular location">
    <subcellularLocation>
        <location evidence="2">Cytoplasm</location>
    </subcellularLocation>
    <subcellularLocation>
        <location evidence="1">Nucleus</location>
    </subcellularLocation>
</comment>
<comment type="pathway">
    <text evidence="3">tRNA modification; 5-methoxycarbonylmethyl-2-thiouridine-tRNA biosynthesis.</text>
</comment>
<reference evidence="11" key="1">
    <citation type="submission" date="2016-06" db="UniProtKB">
        <authorList>
            <consortium name="WormBaseParasite"/>
        </authorList>
    </citation>
    <scope>IDENTIFICATION</scope>
</reference>
<dbReference type="GO" id="GO:0033588">
    <property type="term" value="C:elongator holoenzyme complex"/>
    <property type="evidence" value="ECO:0007669"/>
    <property type="project" value="InterPro"/>
</dbReference>
<evidence type="ECO:0000256" key="6">
    <source>
        <dbReference type="ARBA" id="ARBA00022490"/>
    </source>
</evidence>
<evidence type="ECO:0000256" key="7">
    <source>
        <dbReference type="ARBA" id="ARBA00022694"/>
    </source>
</evidence>
<gene>
    <name evidence="9" type="ORF">TCNE_LOCUS18873</name>
</gene>
<evidence type="ECO:0000256" key="8">
    <source>
        <dbReference type="ARBA" id="ARBA00023242"/>
    </source>
</evidence>
<keyword evidence="8" id="KW-0539">Nucleus</keyword>
<evidence type="ECO:0000313" key="9">
    <source>
        <dbReference type="EMBL" id="VDM50194.1"/>
    </source>
</evidence>
<evidence type="ECO:0000313" key="11">
    <source>
        <dbReference type="WBParaSite" id="TCNE_0001887701-mRNA-1"/>
    </source>
</evidence>
<dbReference type="EMBL" id="UYWY01026068">
    <property type="protein sequence ID" value="VDM50194.1"/>
    <property type="molecule type" value="Genomic_DNA"/>
</dbReference>
<evidence type="ECO:0000256" key="3">
    <source>
        <dbReference type="ARBA" id="ARBA00005043"/>
    </source>
</evidence>
<sequence>MPGFTGNIGYKPICLLDANQWPDRIGDPSATEIFKVDDQLRLSCSPYVEEKRAVISEKTKGDNPLEDVVVPFDIGLHLSESELKAKRSVKLPYMAAQTQEGLVGISASGKRKVRAGGRIIYTPDEADDLDDSDPDDDLQI</sequence>
<reference evidence="9 10" key="2">
    <citation type="submission" date="2018-11" db="EMBL/GenBank/DDBJ databases">
        <authorList>
            <consortium name="Pathogen Informatics"/>
        </authorList>
    </citation>
    <scope>NUCLEOTIDE SEQUENCE [LARGE SCALE GENOMIC DNA]</scope>
</reference>
<evidence type="ECO:0000313" key="10">
    <source>
        <dbReference type="Proteomes" id="UP000050794"/>
    </source>
</evidence>
<dbReference type="PANTHER" id="PTHR15641:SF1">
    <property type="entry name" value="ELONGATOR COMPLEX PROTEIN 5"/>
    <property type="match status" value="1"/>
</dbReference>
<dbReference type="GO" id="GO:0005634">
    <property type="term" value="C:nucleus"/>
    <property type="evidence" value="ECO:0007669"/>
    <property type="project" value="UniProtKB-SubCell"/>
</dbReference>
<dbReference type="InterPro" id="IPR019519">
    <property type="entry name" value="Elp5"/>
</dbReference>
<evidence type="ECO:0000256" key="4">
    <source>
        <dbReference type="ARBA" id="ARBA00009567"/>
    </source>
</evidence>
<evidence type="ECO:0000256" key="1">
    <source>
        <dbReference type="ARBA" id="ARBA00004123"/>
    </source>
</evidence>
<dbReference type="Proteomes" id="UP000050794">
    <property type="component" value="Unassembled WGS sequence"/>
</dbReference>
<organism evidence="10 11">
    <name type="scientific">Toxocara canis</name>
    <name type="common">Canine roundworm</name>
    <dbReference type="NCBI Taxonomy" id="6265"/>
    <lineage>
        <taxon>Eukaryota</taxon>
        <taxon>Metazoa</taxon>
        <taxon>Ecdysozoa</taxon>
        <taxon>Nematoda</taxon>
        <taxon>Chromadorea</taxon>
        <taxon>Rhabditida</taxon>
        <taxon>Spirurina</taxon>
        <taxon>Ascaridomorpha</taxon>
        <taxon>Ascaridoidea</taxon>
        <taxon>Toxocaridae</taxon>
        <taxon>Toxocara</taxon>
    </lineage>
</organism>
<dbReference type="UniPathway" id="UPA00988"/>
<proteinExistence type="inferred from homology"/>
<evidence type="ECO:0000256" key="5">
    <source>
        <dbReference type="ARBA" id="ARBA00020264"/>
    </source>
</evidence>
<dbReference type="AlphaFoldDB" id="A0A183VDQ3"/>
<dbReference type="WBParaSite" id="TCNE_0001887701-mRNA-1">
    <property type="protein sequence ID" value="TCNE_0001887701-mRNA-1"/>
    <property type="gene ID" value="TCNE_0001887701"/>
</dbReference>
<keyword evidence="6" id="KW-0963">Cytoplasm</keyword>
<accession>A0A183VDQ3</accession>
<dbReference type="GO" id="GO:0002098">
    <property type="term" value="P:tRNA wobble uridine modification"/>
    <property type="evidence" value="ECO:0007669"/>
    <property type="project" value="InterPro"/>
</dbReference>
<name>A0A183VDQ3_TOXCA</name>
<dbReference type="GO" id="GO:0005829">
    <property type="term" value="C:cytosol"/>
    <property type="evidence" value="ECO:0007669"/>
    <property type="project" value="TreeGrafter"/>
</dbReference>
<protein>
    <recommendedName>
        <fullName evidence="5">Elongator complex protein 5</fullName>
    </recommendedName>
</protein>
<keyword evidence="7" id="KW-0819">tRNA processing</keyword>
<dbReference type="PANTHER" id="PTHR15641">
    <property type="entry name" value="ELONGATOR COMPLEX PROTEIN 5"/>
    <property type="match status" value="1"/>
</dbReference>
<evidence type="ECO:0000256" key="2">
    <source>
        <dbReference type="ARBA" id="ARBA00004496"/>
    </source>
</evidence>
<dbReference type="GO" id="GO:0000049">
    <property type="term" value="F:tRNA binding"/>
    <property type="evidence" value="ECO:0007669"/>
    <property type="project" value="TreeGrafter"/>
</dbReference>
<comment type="similarity">
    <text evidence="4">Belongs to the ELP5 family.</text>
</comment>